<dbReference type="Proteomes" id="UP000649829">
    <property type="component" value="Unassembled WGS sequence"/>
</dbReference>
<dbReference type="Gene3D" id="3.90.1590.10">
    <property type="entry name" value="glutathione-dependent formaldehyde- activating enzyme (gfa)"/>
    <property type="match status" value="1"/>
</dbReference>
<dbReference type="AlphaFoldDB" id="A0A917SV09"/>
<reference evidence="1" key="2">
    <citation type="submission" date="2020-09" db="EMBL/GenBank/DDBJ databases">
        <authorList>
            <person name="Sun Q."/>
            <person name="Zhou Y."/>
        </authorList>
    </citation>
    <scope>NUCLEOTIDE SEQUENCE</scope>
    <source>
        <strain evidence="1">CGMCC 1.6293</strain>
    </source>
</reference>
<evidence type="ECO:0008006" key="3">
    <source>
        <dbReference type="Google" id="ProtNLM"/>
    </source>
</evidence>
<proteinExistence type="predicted"/>
<evidence type="ECO:0000313" key="2">
    <source>
        <dbReference type="Proteomes" id="UP000649829"/>
    </source>
</evidence>
<evidence type="ECO:0000313" key="1">
    <source>
        <dbReference type="EMBL" id="GGL97727.1"/>
    </source>
</evidence>
<comment type="caution">
    <text evidence="1">The sequence shown here is derived from an EMBL/GenBank/DDBJ whole genome shotgun (WGS) entry which is preliminary data.</text>
</comment>
<dbReference type="EMBL" id="BMLF01000001">
    <property type="protein sequence ID" value="GGL97727.1"/>
    <property type="molecule type" value="Genomic_DNA"/>
</dbReference>
<keyword evidence="2" id="KW-1185">Reference proteome</keyword>
<gene>
    <name evidence="1" type="ORF">GCM10011534_19770</name>
</gene>
<dbReference type="InterPro" id="IPR011057">
    <property type="entry name" value="Mss4-like_sf"/>
</dbReference>
<reference evidence="1" key="1">
    <citation type="journal article" date="2014" name="Int. J. Syst. Evol. Microbiol.">
        <title>Complete genome sequence of Corynebacterium casei LMG S-19264T (=DSM 44701T), isolated from a smear-ripened cheese.</title>
        <authorList>
            <consortium name="US DOE Joint Genome Institute (JGI-PGF)"/>
            <person name="Walter F."/>
            <person name="Albersmeier A."/>
            <person name="Kalinowski J."/>
            <person name="Ruckert C."/>
        </authorList>
    </citation>
    <scope>NUCLEOTIDE SEQUENCE</scope>
    <source>
        <strain evidence="1">CGMCC 1.6293</strain>
    </source>
</reference>
<dbReference type="RefSeq" id="WP_229669164.1">
    <property type="nucleotide sequence ID" value="NZ_BMLF01000001.1"/>
</dbReference>
<accession>A0A917SV09</accession>
<protein>
    <recommendedName>
        <fullName evidence="3">CENP-V/GFA domain-containing protein</fullName>
    </recommendedName>
</protein>
<name>A0A917SV09_9RHOB</name>
<sequence>MTIEGPVTWFAASESAERGFCPGCGASMFWRGHGEGMVSFALDCLDGDTGLRLEKHICTADKGDDHEIADGLPQS</sequence>
<dbReference type="SUPFAM" id="SSF51316">
    <property type="entry name" value="Mss4-like"/>
    <property type="match status" value="1"/>
</dbReference>
<organism evidence="1 2">
    <name type="scientific">Pseudooceanicola nanhaiensis</name>
    <dbReference type="NCBI Taxonomy" id="375761"/>
    <lineage>
        <taxon>Bacteria</taxon>
        <taxon>Pseudomonadati</taxon>
        <taxon>Pseudomonadota</taxon>
        <taxon>Alphaproteobacteria</taxon>
        <taxon>Rhodobacterales</taxon>
        <taxon>Paracoccaceae</taxon>
        <taxon>Pseudooceanicola</taxon>
    </lineage>
</organism>